<accession>A0A2C5ZFQ6</accession>
<sequence length="100" mass="11054">MSEQEHQAAKDVLAAQLAVNEGKVVQTCLPFLCCTQQQMPTCDPRTMCCRPGDPVCPGPNPQPIPQPLPQPLPQPFPPCDPRFECCYPGCWQQQQSGPDY</sequence>
<evidence type="ECO:0000313" key="2">
    <source>
        <dbReference type="Proteomes" id="UP000226431"/>
    </source>
</evidence>
<proteinExistence type="predicted"/>
<dbReference type="Proteomes" id="UP000226431">
    <property type="component" value="Unassembled WGS sequence"/>
</dbReference>
<dbReference type="AlphaFoldDB" id="A0A2C5ZFQ6"/>
<comment type="caution">
    <text evidence="1">The sequence shown here is derived from an EMBL/GenBank/DDBJ whole genome shotgun (WGS) entry which is preliminary data.</text>
</comment>
<keyword evidence="2" id="KW-1185">Reference proteome</keyword>
<dbReference type="OrthoDB" id="10500367at2759"/>
<dbReference type="EMBL" id="NJES01000009">
    <property type="protein sequence ID" value="PHH80775.1"/>
    <property type="molecule type" value="Genomic_DNA"/>
</dbReference>
<gene>
    <name evidence="1" type="ORF">CDD80_7312</name>
</gene>
<name>A0A2C5ZFQ6_9HYPO</name>
<organism evidence="1 2">
    <name type="scientific">Ophiocordyceps camponoti-rufipedis</name>
    <dbReference type="NCBI Taxonomy" id="2004952"/>
    <lineage>
        <taxon>Eukaryota</taxon>
        <taxon>Fungi</taxon>
        <taxon>Dikarya</taxon>
        <taxon>Ascomycota</taxon>
        <taxon>Pezizomycotina</taxon>
        <taxon>Sordariomycetes</taxon>
        <taxon>Hypocreomycetidae</taxon>
        <taxon>Hypocreales</taxon>
        <taxon>Ophiocordycipitaceae</taxon>
        <taxon>Ophiocordyceps</taxon>
    </lineage>
</organism>
<protein>
    <submittedName>
        <fullName evidence="1">Uncharacterized protein</fullName>
    </submittedName>
</protein>
<evidence type="ECO:0000313" key="1">
    <source>
        <dbReference type="EMBL" id="PHH80775.1"/>
    </source>
</evidence>
<reference evidence="1 2" key="1">
    <citation type="submission" date="2017-06" db="EMBL/GenBank/DDBJ databases">
        <title>Ant-infecting Ophiocordyceps genomes reveal a high diversity of potential behavioral manipulation genes and a possible major role for enterotoxins.</title>
        <authorList>
            <person name="De Bekker C."/>
            <person name="Evans H.C."/>
            <person name="Brachmann A."/>
            <person name="Hughes D.P."/>
        </authorList>
    </citation>
    <scope>NUCLEOTIDE SEQUENCE [LARGE SCALE GENOMIC DNA]</scope>
    <source>
        <strain evidence="1 2">Map16</strain>
    </source>
</reference>